<organism evidence="2">
    <name type="scientific">freshwater sediment metagenome</name>
    <dbReference type="NCBI Taxonomy" id="556182"/>
    <lineage>
        <taxon>unclassified sequences</taxon>
        <taxon>metagenomes</taxon>
        <taxon>ecological metagenomes</taxon>
    </lineage>
</organism>
<evidence type="ECO:0000313" key="2">
    <source>
        <dbReference type="EMBL" id="CAJ0890852.1"/>
    </source>
</evidence>
<evidence type="ECO:0008006" key="3">
    <source>
        <dbReference type="Google" id="ProtNLM"/>
    </source>
</evidence>
<sequence>MTRDDLLSALASARATVAALEGALAAMDGAPMRAPAASAPLAPDEWIDTARAARIARVEYSTLYRWGHKFPGLAEKTQSGQWRFRRSMILSIASVPASERGDNGEDGDAPLLQLAMAGDHSREEKQPLAEETR</sequence>
<dbReference type="AlphaFoldDB" id="A0AA48M6E0"/>
<name>A0AA48M6E0_9ZZZZ</name>
<reference evidence="2" key="1">
    <citation type="submission" date="2023-07" db="EMBL/GenBank/DDBJ databases">
        <authorList>
            <person name="Pelsma A.J. K."/>
        </authorList>
    </citation>
    <scope>NUCLEOTIDE SEQUENCE</scope>
</reference>
<evidence type="ECO:0000256" key="1">
    <source>
        <dbReference type="SAM" id="MobiDB-lite"/>
    </source>
</evidence>
<feature type="compositionally biased region" description="Basic and acidic residues" evidence="1">
    <location>
        <begin position="119"/>
        <end position="133"/>
    </location>
</feature>
<gene>
    <name evidence="2" type="ORF">AMST5_04085</name>
</gene>
<protein>
    <recommendedName>
        <fullName evidence="3">Helix-turn-helix domain-containing protein</fullName>
    </recommendedName>
</protein>
<feature type="region of interest" description="Disordered" evidence="1">
    <location>
        <begin position="95"/>
        <end position="133"/>
    </location>
</feature>
<proteinExistence type="predicted"/>
<dbReference type="EMBL" id="OY288114">
    <property type="protein sequence ID" value="CAJ0890852.1"/>
    <property type="molecule type" value="Genomic_DNA"/>
</dbReference>
<accession>A0AA48M6E0</accession>